<dbReference type="OrthoDB" id="4735278at2759"/>
<comment type="caution">
    <text evidence="4">The sequence shown here is derived from an EMBL/GenBank/DDBJ whole genome shotgun (WGS) entry which is preliminary data.</text>
</comment>
<evidence type="ECO:0000256" key="2">
    <source>
        <dbReference type="SAM" id="MobiDB-lite"/>
    </source>
</evidence>
<feature type="compositionally biased region" description="Basic and acidic residues" evidence="2">
    <location>
        <begin position="259"/>
        <end position="276"/>
    </location>
</feature>
<proteinExistence type="predicted"/>
<sequence length="304" mass="34767">MYHKDYSNFVRPTLDDAAVVPSTNFPIPKLSGKEARKLYLEEVRNIEDPHIISNDESNVPEKLLCKRKIDPNLTDQELFQSVQNNCINVVKSTLDTFPDKIYLKDEFGWSLLMIACQANSVDIVKELIKRGIDTTVRDKAGNSAQSLVIQNKNIVLANILLMQATEDIKPIKTQVKLKKQDYQCPICSNLFFSDREQHLSSTLHNINVSKGKKIPTNYVIPESNKGFQIMLKEGWDKETGLGPDGAGAKYPIKATMKKDRTGLGLKKKEESSEKKSPKIVNKKILKREEHKNKIMEIRFRREFY</sequence>
<keyword evidence="5" id="KW-1185">Reference proteome</keyword>
<dbReference type="PANTHER" id="PTHR20923:SF1">
    <property type="entry name" value="G PATCH DOMAIN AND ANKYRIN REPEAT-CONTAINING PROTEIN 1"/>
    <property type="match status" value="1"/>
</dbReference>
<reference evidence="4" key="1">
    <citation type="submission" date="2021-02" db="EMBL/GenBank/DDBJ databases">
        <authorList>
            <person name="Steward A R."/>
        </authorList>
    </citation>
    <scope>NUCLEOTIDE SEQUENCE</scope>
</reference>
<dbReference type="Pfam" id="PF12796">
    <property type="entry name" value="Ank_2"/>
    <property type="match status" value="1"/>
</dbReference>
<dbReference type="AlphaFoldDB" id="A0A821TLW0"/>
<protein>
    <recommendedName>
        <fullName evidence="3">G-patch domain-containing protein</fullName>
    </recommendedName>
</protein>
<dbReference type="PROSITE" id="PS50174">
    <property type="entry name" value="G_PATCH"/>
    <property type="match status" value="1"/>
</dbReference>
<feature type="region of interest" description="Disordered" evidence="2">
    <location>
        <begin position="259"/>
        <end position="284"/>
    </location>
</feature>
<gene>
    <name evidence="4" type="ORF">PMACD_LOCUS9413</name>
</gene>
<accession>A0A821TLW0</accession>
<dbReference type="SMART" id="SM00443">
    <property type="entry name" value="G_patch"/>
    <property type="match status" value="1"/>
</dbReference>
<feature type="domain" description="G-patch" evidence="3">
    <location>
        <begin position="222"/>
        <end position="268"/>
    </location>
</feature>
<evidence type="ECO:0000313" key="4">
    <source>
        <dbReference type="EMBL" id="CAF4878693.1"/>
    </source>
</evidence>
<dbReference type="InterPro" id="IPR000467">
    <property type="entry name" value="G_patch_dom"/>
</dbReference>
<feature type="repeat" description="ANK" evidence="1">
    <location>
        <begin position="107"/>
        <end position="139"/>
    </location>
</feature>
<dbReference type="Pfam" id="PF01585">
    <property type="entry name" value="G-patch"/>
    <property type="match status" value="1"/>
</dbReference>
<dbReference type="SMART" id="SM00248">
    <property type="entry name" value="ANK"/>
    <property type="match status" value="1"/>
</dbReference>
<dbReference type="PROSITE" id="PS50297">
    <property type="entry name" value="ANK_REP_REGION"/>
    <property type="match status" value="1"/>
</dbReference>
<dbReference type="Proteomes" id="UP000663880">
    <property type="component" value="Unassembled WGS sequence"/>
</dbReference>
<organism evidence="4 5">
    <name type="scientific">Pieris macdunnoughi</name>
    <dbReference type="NCBI Taxonomy" id="345717"/>
    <lineage>
        <taxon>Eukaryota</taxon>
        <taxon>Metazoa</taxon>
        <taxon>Ecdysozoa</taxon>
        <taxon>Arthropoda</taxon>
        <taxon>Hexapoda</taxon>
        <taxon>Insecta</taxon>
        <taxon>Pterygota</taxon>
        <taxon>Neoptera</taxon>
        <taxon>Endopterygota</taxon>
        <taxon>Lepidoptera</taxon>
        <taxon>Glossata</taxon>
        <taxon>Ditrysia</taxon>
        <taxon>Papilionoidea</taxon>
        <taxon>Pieridae</taxon>
        <taxon>Pierinae</taxon>
        <taxon>Pieris</taxon>
    </lineage>
</organism>
<dbReference type="SUPFAM" id="SSF48403">
    <property type="entry name" value="Ankyrin repeat"/>
    <property type="match status" value="1"/>
</dbReference>
<name>A0A821TLW0_9NEOP</name>
<dbReference type="PANTHER" id="PTHR20923">
    <property type="entry name" value="BAT4 PROTEIN-RELATED"/>
    <property type="match status" value="1"/>
</dbReference>
<dbReference type="InterPro" id="IPR039146">
    <property type="entry name" value="GPANK1"/>
</dbReference>
<dbReference type="EMBL" id="CAJOBZ010000026">
    <property type="protein sequence ID" value="CAF4878693.1"/>
    <property type="molecule type" value="Genomic_DNA"/>
</dbReference>
<evidence type="ECO:0000259" key="3">
    <source>
        <dbReference type="PROSITE" id="PS50174"/>
    </source>
</evidence>
<keyword evidence="1" id="KW-0040">ANK repeat</keyword>
<dbReference type="InterPro" id="IPR002110">
    <property type="entry name" value="Ankyrin_rpt"/>
</dbReference>
<evidence type="ECO:0000256" key="1">
    <source>
        <dbReference type="PROSITE-ProRule" id="PRU00023"/>
    </source>
</evidence>
<dbReference type="GO" id="GO:0003676">
    <property type="term" value="F:nucleic acid binding"/>
    <property type="evidence" value="ECO:0007669"/>
    <property type="project" value="InterPro"/>
</dbReference>
<evidence type="ECO:0000313" key="5">
    <source>
        <dbReference type="Proteomes" id="UP000663880"/>
    </source>
</evidence>
<dbReference type="Gene3D" id="1.25.40.20">
    <property type="entry name" value="Ankyrin repeat-containing domain"/>
    <property type="match status" value="1"/>
</dbReference>
<dbReference type="InterPro" id="IPR036770">
    <property type="entry name" value="Ankyrin_rpt-contain_sf"/>
</dbReference>
<dbReference type="PROSITE" id="PS50088">
    <property type="entry name" value="ANK_REPEAT"/>
    <property type="match status" value="1"/>
</dbReference>